<dbReference type="AlphaFoldDB" id="A0A7D5QYW4"/>
<evidence type="ECO:0000256" key="1">
    <source>
        <dbReference type="SAM" id="Phobius"/>
    </source>
</evidence>
<dbReference type="EMBL" id="CP026993">
    <property type="protein sequence ID" value="QLH02820.1"/>
    <property type="molecule type" value="Genomic_DNA"/>
</dbReference>
<evidence type="ECO:0000313" key="3">
    <source>
        <dbReference type="Proteomes" id="UP000509771"/>
    </source>
</evidence>
<proteinExistence type="predicted"/>
<keyword evidence="3" id="KW-1185">Reference proteome</keyword>
<feature type="transmembrane region" description="Helical" evidence="1">
    <location>
        <begin position="6"/>
        <end position="24"/>
    </location>
</feature>
<dbReference type="Proteomes" id="UP000509771">
    <property type="component" value="Chromosome"/>
</dbReference>
<accession>A0A7D5QYW4</accession>
<dbReference type="GeneID" id="56059213"/>
<gene>
    <name evidence="2" type="ORF">C5F47_04255</name>
</gene>
<evidence type="ECO:0000313" key="2">
    <source>
        <dbReference type="EMBL" id="QLH02820.1"/>
    </source>
</evidence>
<dbReference type="OrthoDB" id="2965at2157"/>
<sequence length="80" mass="8611">MSNAMIYVGIAVGVIAMGAAIAYGTENQKNYIPEDAVLSQAAEEGLLPKTGTFGADLNKEKWHEDPFGDLAQKVREQNGR</sequence>
<reference evidence="2 3" key="1">
    <citation type="submission" date="2018-02" db="EMBL/GenBank/DDBJ databases">
        <title>Complete genome of Nitrosopumilus cobalaminigenes HCA1.</title>
        <authorList>
            <person name="Qin W."/>
            <person name="Zheng Y."/>
            <person name="Stahl D.A."/>
        </authorList>
    </citation>
    <scope>NUCLEOTIDE SEQUENCE [LARGE SCALE GENOMIC DNA]</scope>
    <source>
        <strain evidence="2 3">HCA1</strain>
    </source>
</reference>
<protein>
    <submittedName>
        <fullName evidence="2">Uncharacterized protein</fullName>
    </submittedName>
</protein>
<dbReference type="KEGG" id="ncl:C5F47_04255"/>
<keyword evidence="1" id="KW-0812">Transmembrane</keyword>
<dbReference type="RefSeq" id="WP_179361666.1">
    <property type="nucleotide sequence ID" value="NZ_CP026993.1"/>
</dbReference>
<organism evidence="2 3">
    <name type="scientific">Nitrosopumilus cobalaminigenes</name>
    <dbReference type="NCBI Taxonomy" id="1470066"/>
    <lineage>
        <taxon>Archaea</taxon>
        <taxon>Nitrososphaerota</taxon>
        <taxon>Nitrososphaeria</taxon>
        <taxon>Nitrosopumilales</taxon>
        <taxon>Nitrosopumilaceae</taxon>
        <taxon>Nitrosopumilus</taxon>
    </lineage>
</organism>
<keyword evidence="1" id="KW-1133">Transmembrane helix</keyword>
<keyword evidence="1" id="KW-0472">Membrane</keyword>
<name>A0A7D5QYW4_9ARCH</name>